<evidence type="ECO:0000256" key="5">
    <source>
        <dbReference type="RuleBase" id="RU363094"/>
    </source>
</evidence>
<evidence type="ECO:0000256" key="4">
    <source>
        <dbReference type="ARBA" id="ARBA00023315"/>
    </source>
</evidence>
<dbReference type="InterPro" id="IPR000182">
    <property type="entry name" value="GNAT_dom"/>
</dbReference>
<evidence type="ECO:0000256" key="2">
    <source>
        <dbReference type="ARBA" id="ARBA00022490"/>
    </source>
</evidence>
<comment type="similarity">
    <text evidence="1 5">Belongs to the acetyltransferase family. RimI subfamily.</text>
</comment>
<dbReference type="EMBL" id="DSZU01000028">
    <property type="protein sequence ID" value="HGV54797.1"/>
    <property type="molecule type" value="Genomic_DNA"/>
</dbReference>
<comment type="catalytic activity">
    <reaction evidence="5">
        <text>N-terminal L-alanyl-[ribosomal protein bS18] + acetyl-CoA = N-terminal N(alpha)-acetyl-L-alanyl-[ribosomal protein bS18] + CoA + H(+)</text>
        <dbReference type="Rhea" id="RHEA:43756"/>
        <dbReference type="Rhea" id="RHEA-COMP:10676"/>
        <dbReference type="Rhea" id="RHEA-COMP:10677"/>
        <dbReference type="ChEBI" id="CHEBI:15378"/>
        <dbReference type="ChEBI" id="CHEBI:57287"/>
        <dbReference type="ChEBI" id="CHEBI:57288"/>
        <dbReference type="ChEBI" id="CHEBI:64718"/>
        <dbReference type="ChEBI" id="CHEBI:83683"/>
        <dbReference type="EC" id="2.3.1.266"/>
    </reaction>
</comment>
<dbReference type="PANTHER" id="PTHR43420">
    <property type="entry name" value="ACETYLTRANSFERASE"/>
    <property type="match status" value="1"/>
</dbReference>
<dbReference type="GO" id="GO:0008999">
    <property type="term" value="F:protein-N-terminal-alanine acetyltransferase activity"/>
    <property type="evidence" value="ECO:0007669"/>
    <property type="project" value="UniProtKB-EC"/>
</dbReference>
<keyword evidence="3 7" id="KW-0808">Transferase</keyword>
<keyword evidence="4" id="KW-0012">Acyltransferase</keyword>
<name>A0A832LVM8_9BACT</name>
<protein>
    <recommendedName>
        <fullName evidence="5">[Ribosomal protein bS18]-alanine N-acetyltransferase</fullName>
        <ecNumber evidence="5">2.3.1.266</ecNumber>
    </recommendedName>
</protein>
<evidence type="ECO:0000256" key="3">
    <source>
        <dbReference type="ARBA" id="ARBA00022679"/>
    </source>
</evidence>
<dbReference type="EC" id="2.3.1.266" evidence="5"/>
<feature type="domain" description="N-acetyltransferase" evidence="6">
    <location>
        <begin position="7"/>
        <end position="149"/>
    </location>
</feature>
<dbReference type="SUPFAM" id="SSF55729">
    <property type="entry name" value="Acyl-CoA N-acyltransferases (Nat)"/>
    <property type="match status" value="1"/>
</dbReference>
<comment type="function">
    <text evidence="5">Acetylates the N-terminal alanine of ribosomal protein bS18.</text>
</comment>
<dbReference type="InterPro" id="IPR006464">
    <property type="entry name" value="AcTrfase_RimI/Ard1"/>
</dbReference>
<dbReference type="Gene3D" id="3.40.630.30">
    <property type="match status" value="1"/>
</dbReference>
<organism evidence="7">
    <name type="scientific">Caldimicrobium thiodismutans</name>
    <dbReference type="NCBI Taxonomy" id="1653476"/>
    <lineage>
        <taxon>Bacteria</taxon>
        <taxon>Pseudomonadati</taxon>
        <taxon>Thermodesulfobacteriota</taxon>
        <taxon>Thermodesulfobacteria</taxon>
        <taxon>Thermodesulfobacteriales</taxon>
        <taxon>Thermodesulfobacteriaceae</taxon>
        <taxon>Caldimicrobium</taxon>
    </lineage>
</organism>
<dbReference type="NCBIfam" id="TIGR01575">
    <property type="entry name" value="rimI"/>
    <property type="match status" value="1"/>
</dbReference>
<evidence type="ECO:0000256" key="1">
    <source>
        <dbReference type="ARBA" id="ARBA00005395"/>
    </source>
</evidence>
<proteinExistence type="inferred from homology"/>
<dbReference type="GO" id="GO:0005737">
    <property type="term" value="C:cytoplasm"/>
    <property type="evidence" value="ECO:0007669"/>
    <property type="project" value="UniProtKB-SubCell"/>
</dbReference>
<dbReference type="AlphaFoldDB" id="A0A832LVM8"/>
<dbReference type="PANTHER" id="PTHR43420:SF44">
    <property type="entry name" value="ACETYLTRANSFERASE YPEA"/>
    <property type="match status" value="1"/>
</dbReference>
<dbReference type="CDD" id="cd04301">
    <property type="entry name" value="NAT_SF"/>
    <property type="match status" value="1"/>
</dbReference>
<keyword evidence="2 5" id="KW-0963">Cytoplasm</keyword>
<evidence type="ECO:0000259" key="6">
    <source>
        <dbReference type="PROSITE" id="PS51186"/>
    </source>
</evidence>
<sequence>MWKEVEVTFLSSEEEISILARLEREVFKELAWTEEMLRRELENPLSVFMLLKGDAEILGYLLFRAIAEEAELLRLAIRPAFQRRGLGSILFKEFLNLLRARGIKKIFLEVKESNGKALSFYRRWGFIPLGVRQNYYKNGENALLLTLKL</sequence>
<comment type="caution">
    <text evidence="7">The sequence shown here is derived from an EMBL/GenBank/DDBJ whole genome shotgun (WGS) entry which is preliminary data.</text>
</comment>
<dbReference type="InterPro" id="IPR050680">
    <property type="entry name" value="YpeA/RimI_acetyltransf"/>
</dbReference>
<dbReference type="InterPro" id="IPR016181">
    <property type="entry name" value="Acyl_CoA_acyltransferase"/>
</dbReference>
<reference evidence="7" key="1">
    <citation type="journal article" date="2020" name="mSystems">
        <title>Genome- and Community-Level Interaction Insights into Carbon Utilization and Element Cycling Functions of Hydrothermarchaeota in Hydrothermal Sediment.</title>
        <authorList>
            <person name="Zhou Z."/>
            <person name="Liu Y."/>
            <person name="Xu W."/>
            <person name="Pan J."/>
            <person name="Luo Z.H."/>
            <person name="Li M."/>
        </authorList>
    </citation>
    <scope>NUCLEOTIDE SEQUENCE [LARGE SCALE GENOMIC DNA]</scope>
    <source>
        <strain evidence="7">SpSt-605</strain>
    </source>
</reference>
<comment type="subcellular location">
    <subcellularLocation>
        <location evidence="5">Cytoplasm</location>
    </subcellularLocation>
</comment>
<gene>
    <name evidence="7" type="primary">rimI</name>
    <name evidence="7" type="ORF">ENT73_01735</name>
</gene>
<evidence type="ECO:0000313" key="7">
    <source>
        <dbReference type="EMBL" id="HGV54797.1"/>
    </source>
</evidence>
<dbReference type="Pfam" id="PF00583">
    <property type="entry name" value="Acetyltransf_1"/>
    <property type="match status" value="1"/>
</dbReference>
<dbReference type="PROSITE" id="PS51186">
    <property type="entry name" value="GNAT"/>
    <property type="match status" value="1"/>
</dbReference>
<accession>A0A832LVM8</accession>